<dbReference type="Gene3D" id="3.40.50.1100">
    <property type="match status" value="2"/>
</dbReference>
<evidence type="ECO:0000313" key="2">
    <source>
        <dbReference type="EMBL" id="PAV65673.1"/>
    </source>
</evidence>
<name>A0A2A2JVH9_9BILA</name>
<reference evidence="2 3" key="1">
    <citation type="journal article" date="2017" name="Curr. Biol.">
        <title>Genome architecture and evolution of a unichromosomal asexual nematode.</title>
        <authorList>
            <person name="Fradin H."/>
            <person name="Zegar C."/>
            <person name="Gutwein M."/>
            <person name="Lucas J."/>
            <person name="Kovtun M."/>
            <person name="Corcoran D."/>
            <person name="Baugh L.R."/>
            <person name="Kiontke K."/>
            <person name="Gunsalus K."/>
            <person name="Fitch D.H."/>
            <person name="Piano F."/>
        </authorList>
    </citation>
    <scope>NUCLEOTIDE SEQUENCE [LARGE SCALE GENOMIC DNA]</scope>
    <source>
        <strain evidence="2">PF1309</strain>
    </source>
</reference>
<sequence length="642" mass="72060">MWAIIEGKIGRTTTVYESTSGNTGSSEAYMCTLVGVPYIAVVANELEEEKVKQIESFGGHIRKVNVSLRNFYAQTEAEKNNGFFINQFGNADRAEEFHESGGYSRESTNVFHEIVDQLAKNKDQVKKTPDIFVHSAGTGGTISSVGRYVLRYALPTQIVLADSEFSLFYDYVIHSMFTTQPGNHLWVKPGIAGIGYGYDVKPVLFGNTTSLVRNVIDEAVKMPDVATTAAIHVLRKRGFDVGPSTGLNFLVSLYKAHELKDKYSDKDRLTIATIWCDPGAFYRSTYYNETWIESAFQRNGGMKGVECWEKIIEKCIDTGSNFLEEGLSQCTVKPKNSHVVFKSGDLSDECELVEDKMGYFRGDKSPKINLRLEVFFLFDRKNMRFGGGTRNRFWLLKVSEVFVTVGTLLGARLTLAQYQQNRQSSNPMPNYHLQILVISQGGVLRDDDDTSFDTCLVGWTDAYGNVTKVGFTQSRDDSETGFEFESPSPEVHISDDPVESGFKVFLSLLHGEIAELRVAVVKNASKLFMNALLCDATDEQLLELNNEDIELRGRDITSEGLNKKIKMWASGETPLRKMQIVTESINKATVLKDLDKERMESGAYKIRSENNETEEFVSIGRIAMNLWDAQPTLTFDTRSLDD</sequence>
<dbReference type="InterPro" id="IPR036052">
    <property type="entry name" value="TrpB-like_PALP_sf"/>
</dbReference>
<dbReference type="FunFam" id="3.40.50.1100:FF:000079">
    <property type="entry name" value="Putative pyridoxal-phosphate dependent protein F13B12.4"/>
    <property type="match status" value="1"/>
</dbReference>
<dbReference type="STRING" id="2018661.A0A2A2JVH9"/>
<keyword evidence="3" id="KW-1185">Reference proteome</keyword>
<feature type="domain" description="Tryptophan synthase beta chain-like PALP" evidence="1">
    <location>
        <begin position="10"/>
        <end position="262"/>
    </location>
</feature>
<proteinExistence type="predicted"/>
<dbReference type="InterPro" id="IPR050214">
    <property type="entry name" value="Cys_Synth/Cystath_Beta-Synth"/>
</dbReference>
<gene>
    <name evidence="2" type="ORF">WR25_12761</name>
</gene>
<dbReference type="EMBL" id="LIAE01010200">
    <property type="protein sequence ID" value="PAV65673.1"/>
    <property type="molecule type" value="Genomic_DNA"/>
</dbReference>
<evidence type="ECO:0000259" key="1">
    <source>
        <dbReference type="Pfam" id="PF00291"/>
    </source>
</evidence>
<dbReference type="Pfam" id="PF00291">
    <property type="entry name" value="PALP"/>
    <property type="match status" value="1"/>
</dbReference>
<dbReference type="GO" id="GO:0019344">
    <property type="term" value="P:cysteine biosynthetic process"/>
    <property type="evidence" value="ECO:0007669"/>
    <property type="project" value="UniProtKB-ARBA"/>
</dbReference>
<accession>A0A2A2JVH9</accession>
<dbReference type="InterPro" id="IPR001926">
    <property type="entry name" value="TrpB-like_PALP"/>
</dbReference>
<evidence type="ECO:0000313" key="3">
    <source>
        <dbReference type="Proteomes" id="UP000218231"/>
    </source>
</evidence>
<organism evidence="2 3">
    <name type="scientific">Diploscapter pachys</name>
    <dbReference type="NCBI Taxonomy" id="2018661"/>
    <lineage>
        <taxon>Eukaryota</taxon>
        <taxon>Metazoa</taxon>
        <taxon>Ecdysozoa</taxon>
        <taxon>Nematoda</taxon>
        <taxon>Chromadorea</taxon>
        <taxon>Rhabditida</taxon>
        <taxon>Rhabditina</taxon>
        <taxon>Rhabditomorpha</taxon>
        <taxon>Rhabditoidea</taxon>
        <taxon>Rhabditidae</taxon>
        <taxon>Diploscapter</taxon>
    </lineage>
</organism>
<dbReference type="AlphaFoldDB" id="A0A2A2JVH9"/>
<dbReference type="PANTHER" id="PTHR10314">
    <property type="entry name" value="CYSTATHIONINE BETA-SYNTHASE"/>
    <property type="match status" value="1"/>
</dbReference>
<protein>
    <recommendedName>
        <fullName evidence="1">Tryptophan synthase beta chain-like PALP domain-containing protein</fullName>
    </recommendedName>
</protein>
<dbReference type="OrthoDB" id="10259545at2759"/>
<dbReference type="Proteomes" id="UP000218231">
    <property type="component" value="Unassembled WGS sequence"/>
</dbReference>
<comment type="caution">
    <text evidence="2">The sequence shown here is derived from an EMBL/GenBank/DDBJ whole genome shotgun (WGS) entry which is preliminary data.</text>
</comment>
<dbReference type="SUPFAM" id="SSF53686">
    <property type="entry name" value="Tryptophan synthase beta subunit-like PLP-dependent enzymes"/>
    <property type="match status" value="1"/>
</dbReference>